<comment type="caution">
    <text evidence="5">The sequence shown here is derived from an EMBL/GenBank/DDBJ whole genome shotgun (WGS) entry which is preliminary data.</text>
</comment>
<dbReference type="SUPFAM" id="SSF53335">
    <property type="entry name" value="S-adenosyl-L-methionine-dependent methyltransferases"/>
    <property type="match status" value="1"/>
</dbReference>
<dbReference type="CDD" id="cd02440">
    <property type="entry name" value="AdoMet_MTases"/>
    <property type="match status" value="1"/>
</dbReference>
<gene>
    <name evidence="5" type="ORF">HNQ92_005540</name>
</gene>
<dbReference type="Gene3D" id="3.40.50.150">
    <property type="entry name" value="Vaccinia Virus protein VP39"/>
    <property type="match status" value="1"/>
</dbReference>
<reference evidence="5 6" key="1">
    <citation type="submission" date="2020-08" db="EMBL/GenBank/DDBJ databases">
        <title>Genomic Encyclopedia of Type Strains, Phase IV (KMG-IV): sequencing the most valuable type-strain genomes for metagenomic binning, comparative biology and taxonomic classification.</title>
        <authorList>
            <person name="Goeker M."/>
        </authorList>
    </citation>
    <scope>NUCLEOTIDE SEQUENCE [LARGE SCALE GENOMIC DNA]</scope>
    <source>
        <strain evidence="5 6">DSM 105074</strain>
    </source>
</reference>
<keyword evidence="2 5" id="KW-0808">Transferase</keyword>
<dbReference type="AlphaFoldDB" id="A0A840U0U5"/>
<keyword evidence="3" id="KW-0949">S-adenosyl-L-methionine</keyword>
<keyword evidence="1 5" id="KW-0489">Methyltransferase</keyword>
<evidence type="ECO:0000259" key="4">
    <source>
        <dbReference type="Pfam" id="PF13649"/>
    </source>
</evidence>
<evidence type="ECO:0000256" key="1">
    <source>
        <dbReference type="ARBA" id="ARBA00022603"/>
    </source>
</evidence>
<dbReference type="InterPro" id="IPR041698">
    <property type="entry name" value="Methyltransf_25"/>
</dbReference>
<sequence>MKLPERFAWALEVLDPAPTDTLLEIGCGAGLLAEALAQRLTTGTLTALDRSAAMIRQAQQRNERFVTAGTLQLVTGELSSLIAAPGTFDKAVAFNVSAFWKNPAPELGLLRKYLKPAGTFYLLHQPPTDTTRATAERAVASLTEQGFQVEQVLFRELTPASAFCIISKPKKRSTCIL</sequence>
<evidence type="ECO:0000256" key="2">
    <source>
        <dbReference type="ARBA" id="ARBA00022679"/>
    </source>
</evidence>
<dbReference type="PANTHER" id="PTHR43464">
    <property type="entry name" value="METHYLTRANSFERASE"/>
    <property type="match status" value="1"/>
</dbReference>
<dbReference type="EMBL" id="JACHGF010000017">
    <property type="protein sequence ID" value="MBB5287377.1"/>
    <property type="molecule type" value="Genomic_DNA"/>
</dbReference>
<dbReference type="RefSeq" id="WP_184179424.1">
    <property type="nucleotide sequence ID" value="NZ_JACHGF010000017.1"/>
</dbReference>
<dbReference type="GO" id="GO:0008168">
    <property type="term" value="F:methyltransferase activity"/>
    <property type="evidence" value="ECO:0007669"/>
    <property type="project" value="UniProtKB-KW"/>
</dbReference>
<evidence type="ECO:0000313" key="6">
    <source>
        <dbReference type="Proteomes" id="UP000557307"/>
    </source>
</evidence>
<dbReference type="Proteomes" id="UP000557307">
    <property type="component" value="Unassembled WGS sequence"/>
</dbReference>
<dbReference type="Pfam" id="PF13649">
    <property type="entry name" value="Methyltransf_25"/>
    <property type="match status" value="1"/>
</dbReference>
<feature type="domain" description="Methyltransferase" evidence="4">
    <location>
        <begin position="23"/>
        <end position="118"/>
    </location>
</feature>
<evidence type="ECO:0000313" key="5">
    <source>
        <dbReference type="EMBL" id="MBB5287377.1"/>
    </source>
</evidence>
<accession>A0A840U0U5</accession>
<protein>
    <submittedName>
        <fullName evidence="5">Cyclopropane fatty-acyl-phospholipid synthase-like methyltransferase</fullName>
    </submittedName>
</protein>
<name>A0A840U0U5_9BACT</name>
<dbReference type="PANTHER" id="PTHR43464:SF19">
    <property type="entry name" value="UBIQUINONE BIOSYNTHESIS O-METHYLTRANSFERASE, MITOCHONDRIAL"/>
    <property type="match status" value="1"/>
</dbReference>
<proteinExistence type="predicted"/>
<keyword evidence="6" id="KW-1185">Reference proteome</keyword>
<organism evidence="5 6">
    <name type="scientific">Rhabdobacter roseus</name>
    <dbReference type="NCBI Taxonomy" id="1655419"/>
    <lineage>
        <taxon>Bacteria</taxon>
        <taxon>Pseudomonadati</taxon>
        <taxon>Bacteroidota</taxon>
        <taxon>Cytophagia</taxon>
        <taxon>Cytophagales</taxon>
        <taxon>Cytophagaceae</taxon>
        <taxon>Rhabdobacter</taxon>
    </lineage>
</organism>
<dbReference type="InterPro" id="IPR029063">
    <property type="entry name" value="SAM-dependent_MTases_sf"/>
</dbReference>
<dbReference type="GO" id="GO:0032259">
    <property type="term" value="P:methylation"/>
    <property type="evidence" value="ECO:0007669"/>
    <property type="project" value="UniProtKB-KW"/>
</dbReference>
<evidence type="ECO:0000256" key="3">
    <source>
        <dbReference type="ARBA" id="ARBA00022691"/>
    </source>
</evidence>